<proteinExistence type="predicted"/>
<reference evidence="2 3" key="1">
    <citation type="submission" date="2024-06" db="EMBL/GenBank/DDBJ databases">
        <title>Genomic Encyclopedia of Type Strains, Phase IV (KMG-IV): sequencing the most valuable type-strain genomes for metagenomic binning, comparative biology and taxonomic classification.</title>
        <authorList>
            <person name="Goeker M."/>
        </authorList>
    </citation>
    <scope>NUCLEOTIDE SEQUENCE [LARGE SCALE GENOMIC DNA]</scope>
    <source>
        <strain evidence="2 3">DSM 100022</strain>
    </source>
</reference>
<gene>
    <name evidence="2" type="ORF">ABID19_006200</name>
</gene>
<keyword evidence="1" id="KW-0472">Membrane</keyword>
<keyword evidence="1" id="KW-1133">Transmembrane helix</keyword>
<comment type="caution">
    <text evidence="2">The sequence shown here is derived from an EMBL/GenBank/DDBJ whole genome shotgun (WGS) entry which is preliminary data.</text>
</comment>
<keyword evidence="3" id="KW-1185">Reference proteome</keyword>
<organism evidence="2 3">
    <name type="scientific">Mesorhizobium robiniae</name>
    <dbReference type="NCBI Taxonomy" id="559315"/>
    <lineage>
        <taxon>Bacteria</taxon>
        <taxon>Pseudomonadati</taxon>
        <taxon>Pseudomonadota</taxon>
        <taxon>Alphaproteobacteria</taxon>
        <taxon>Hyphomicrobiales</taxon>
        <taxon>Phyllobacteriaceae</taxon>
        <taxon>Mesorhizobium</taxon>
    </lineage>
</organism>
<sequence>MNQSTNACLGPSLPAYPHQKPVCVKRGAPGCRARFVLELAGLASHKGTGFGNAEQEDGRKLMPTLFRFVVTLTILAGIVYGAMFALAMFVEPRKAEMSVRIPPEKLNPKKN</sequence>
<feature type="transmembrane region" description="Helical" evidence="1">
    <location>
        <begin position="65"/>
        <end position="90"/>
    </location>
</feature>
<protein>
    <recommendedName>
        <fullName evidence="4">Histidine kinase</fullName>
    </recommendedName>
</protein>
<evidence type="ECO:0008006" key="4">
    <source>
        <dbReference type="Google" id="ProtNLM"/>
    </source>
</evidence>
<dbReference type="Proteomes" id="UP001549204">
    <property type="component" value="Unassembled WGS sequence"/>
</dbReference>
<evidence type="ECO:0000256" key="1">
    <source>
        <dbReference type="SAM" id="Phobius"/>
    </source>
</evidence>
<accession>A0ABV2GXZ1</accession>
<keyword evidence="1" id="KW-0812">Transmembrane</keyword>
<evidence type="ECO:0000313" key="2">
    <source>
        <dbReference type="EMBL" id="MET3583138.1"/>
    </source>
</evidence>
<dbReference type="EMBL" id="JBEPMC010000015">
    <property type="protein sequence ID" value="MET3583138.1"/>
    <property type="molecule type" value="Genomic_DNA"/>
</dbReference>
<evidence type="ECO:0000313" key="3">
    <source>
        <dbReference type="Proteomes" id="UP001549204"/>
    </source>
</evidence>
<name>A0ABV2GXZ1_9HYPH</name>